<evidence type="ECO:0000256" key="10">
    <source>
        <dbReference type="ARBA" id="ARBA00022692"/>
    </source>
</evidence>
<evidence type="ECO:0000256" key="3">
    <source>
        <dbReference type="ARBA" id="ARBA00004927"/>
    </source>
</evidence>
<evidence type="ECO:0000256" key="4">
    <source>
        <dbReference type="ARBA" id="ARBA00005189"/>
    </source>
</evidence>
<evidence type="ECO:0000313" key="21">
    <source>
        <dbReference type="Proteomes" id="UP001056132"/>
    </source>
</evidence>
<evidence type="ECO:0000256" key="16">
    <source>
        <dbReference type="ARBA" id="ARBA00023264"/>
    </source>
</evidence>
<dbReference type="InterPro" id="IPR003763">
    <property type="entry name" value="CDP-diacylglyc_Pase"/>
</dbReference>
<dbReference type="GO" id="GO:0008654">
    <property type="term" value="P:phospholipid biosynthetic process"/>
    <property type="evidence" value="ECO:0007669"/>
    <property type="project" value="UniProtKB-KW"/>
</dbReference>
<organism evidence="20 21">
    <name type="scientific">Cupriavidus campinensis</name>
    <dbReference type="NCBI Taxonomy" id="151783"/>
    <lineage>
        <taxon>Bacteria</taxon>
        <taxon>Pseudomonadati</taxon>
        <taxon>Pseudomonadota</taxon>
        <taxon>Betaproteobacteria</taxon>
        <taxon>Burkholderiales</taxon>
        <taxon>Burkholderiaceae</taxon>
        <taxon>Cupriavidus</taxon>
    </lineage>
</organism>
<comment type="subcellular location">
    <subcellularLocation>
        <location evidence="2">Cell membrane</location>
        <topology evidence="2">Single-pass membrane protein</topology>
    </subcellularLocation>
</comment>
<evidence type="ECO:0000256" key="12">
    <source>
        <dbReference type="ARBA" id="ARBA00022989"/>
    </source>
</evidence>
<evidence type="ECO:0000256" key="13">
    <source>
        <dbReference type="ARBA" id="ARBA00023098"/>
    </source>
</evidence>
<evidence type="ECO:0000256" key="19">
    <source>
        <dbReference type="SAM" id="SignalP"/>
    </source>
</evidence>
<keyword evidence="19" id="KW-0732">Signal</keyword>
<protein>
    <recommendedName>
        <fullName evidence="7">CDP-diacylglycerol pyrophosphatase</fullName>
        <ecNumber evidence="6">3.6.1.26</ecNumber>
    </recommendedName>
    <alternativeName>
        <fullName evidence="17">CDP-diacylglycerol phosphatidylhydrolase</fullName>
    </alternativeName>
    <alternativeName>
        <fullName evidence="18">CDP-diglyceride hydrolase</fullName>
    </alternativeName>
</protein>
<comment type="catalytic activity">
    <reaction evidence="1">
        <text>a CDP-1,2-diacyl-sn-glycerol + H2O = a 1,2-diacyl-sn-glycero-3-phosphate + CMP + 2 H(+)</text>
        <dbReference type="Rhea" id="RHEA:15221"/>
        <dbReference type="ChEBI" id="CHEBI:15377"/>
        <dbReference type="ChEBI" id="CHEBI:15378"/>
        <dbReference type="ChEBI" id="CHEBI:58332"/>
        <dbReference type="ChEBI" id="CHEBI:58608"/>
        <dbReference type="ChEBI" id="CHEBI:60377"/>
        <dbReference type="EC" id="3.6.1.26"/>
    </reaction>
</comment>
<evidence type="ECO:0000256" key="11">
    <source>
        <dbReference type="ARBA" id="ARBA00022801"/>
    </source>
</evidence>
<gene>
    <name evidence="20" type="ORF">M5D45_20405</name>
</gene>
<evidence type="ECO:0000256" key="15">
    <source>
        <dbReference type="ARBA" id="ARBA00023209"/>
    </source>
</evidence>
<evidence type="ECO:0000256" key="7">
    <source>
        <dbReference type="ARBA" id="ARBA00019608"/>
    </source>
</evidence>
<evidence type="ECO:0000256" key="5">
    <source>
        <dbReference type="ARBA" id="ARBA00006435"/>
    </source>
</evidence>
<evidence type="ECO:0000313" key="20">
    <source>
        <dbReference type="EMBL" id="URF07560.1"/>
    </source>
</evidence>
<feature type="chain" id="PRO_5042190545" description="CDP-diacylglycerol pyrophosphatase" evidence="19">
    <location>
        <begin position="20"/>
        <end position="250"/>
    </location>
</feature>
<keyword evidence="15" id="KW-0594">Phospholipid biosynthesis</keyword>
<dbReference type="GO" id="GO:0005886">
    <property type="term" value="C:plasma membrane"/>
    <property type="evidence" value="ECO:0007669"/>
    <property type="project" value="UniProtKB-SubCell"/>
</dbReference>
<evidence type="ECO:0000256" key="14">
    <source>
        <dbReference type="ARBA" id="ARBA00023136"/>
    </source>
</evidence>
<feature type="signal peptide" evidence="19">
    <location>
        <begin position="1"/>
        <end position="19"/>
    </location>
</feature>
<dbReference type="KEGG" id="ccam:M5D45_20405"/>
<keyword evidence="11 20" id="KW-0378">Hydrolase</keyword>
<comment type="pathway">
    <text evidence="3">Phospholipid metabolism; CDP-diacylglycerol degradation; phosphatidate from CDP-diacylglycerol: step 1/1.</text>
</comment>
<dbReference type="RefSeq" id="WP_211943367.1">
    <property type="nucleotide sequence ID" value="NZ_CAJPVH010000020.1"/>
</dbReference>
<reference evidence="20" key="1">
    <citation type="journal article" date="2022" name="Microbiol. Resour. Announc.">
        <title>Genome Sequence of Cupriavidus campinensis Strain G5, a Member of a Bacterial Consortium Capable of Polyethylene Degradation.</title>
        <authorList>
            <person name="Schneider B."/>
            <person name="Pfeiffer F."/>
            <person name="Dyall-Smith M."/>
            <person name="Kunte H.J."/>
        </authorList>
    </citation>
    <scope>NUCLEOTIDE SEQUENCE</scope>
    <source>
        <strain evidence="20">G5</strain>
    </source>
</reference>
<dbReference type="EC" id="3.6.1.26" evidence="6"/>
<evidence type="ECO:0000256" key="1">
    <source>
        <dbReference type="ARBA" id="ARBA00001007"/>
    </source>
</evidence>
<dbReference type="GO" id="GO:0008715">
    <property type="term" value="F:CDP-diacylglycerol diphosphatase activity"/>
    <property type="evidence" value="ECO:0007669"/>
    <property type="project" value="UniProtKB-EC"/>
</dbReference>
<dbReference type="Pfam" id="PF02611">
    <property type="entry name" value="CDH"/>
    <property type="match status" value="1"/>
</dbReference>
<proteinExistence type="inferred from homology"/>
<accession>A0AAE9L5T4</accession>
<keyword evidence="13" id="KW-0443">Lipid metabolism</keyword>
<dbReference type="Gene3D" id="3.30.428.30">
    <property type="entry name" value="HIT family - CDH-like"/>
    <property type="match status" value="1"/>
</dbReference>
<comment type="similarity">
    <text evidence="5">Belongs to the Cdh family.</text>
</comment>
<dbReference type="EMBL" id="CP097331">
    <property type="protein sequence ID" value="URF07560.1"/>
    <property type="molecule type" value="Genomic_DNA"/>
</dbReference>
<dbReference type="Proteomes" id="UP001056132">
    <property type="component" value="Chromosome 2"/>
</dbReference>
<dbReference type="SUPFAM" id="SSF54197">
    <property type="entry name" value="HIT-like"/>
    <property type="match status" value="1"/>
</dbReference>
<keyword evidence="10" id="KW-0812">Transmembrane</keyword>
<sequence length="250" mass="26715">MRGLFVAIIAACVSVVASAEIVWPPNAGGGFTRNGLWRNVQARCLTAGAPRHADCAVVDRDRGLVLYKDAVGASHYLVIPDHPVTGVEDPRVWTGPRANGWAFGWEERQIVARAVGKPVPDTLIGLAVNSRASRSQDQLHIHLDCISGAAQKFLNQSGITPTWGAFTFAGKRVLAKRVPADQPVLAFNPFDEVRGDMGTAPGTAIAPQDRGIFLAYTGGSFVVVDEPVDLAPGNNGHASDFLDRRCKLGR</sequence>
<keyword evidence="12" id="KW-1133">Transmembrane helix</keyword>
<dbReference type="NCBIfam" id="NF003986">
    <property type="entry name" value="PRK05471.1-5"/>
    <property type="match status" value="1"/>
</dbReference>
<dbReference type="AlphaFoldDB" id="A0AAE9L5T4"/>
<keyword evidence="16" id="KW-1208">Phospholipid metabolism</keyword>
<evidence type="ECO:0000256" key="17">
    <source>
        <dbReference type="ARBA" id="ARBA00032888"/>
    </source>
</evidence>
<evidence type="ECO:0000256" key="2">
    <source>
        <dbReference type="ARBA" id="ARBA00004162"/>
    </source>
</evidence>
<evidence type="ECO:0000256" key="8">
    <source>
        <dbReference type="ARBA" id="ARBA00022475"/>
    </source>
</evidence>
<evidence type="ECO:0000256" key="18">
    <source>
        <dbReference type="ARBA" id="ARBA00032892"/>
    </source>
</evidence>
<keyword evidence="9" id="KW-0444">Lipid biosynthesis</keyword>
<comment type="pathway">
    <text evidence="4">Lipid metabolism.</text>
</comment>
<keyword evidence="8" id="KW-1003">Cell membrane</keyword>
<name>A0AAE9L5T4_9BURK</name>
<dbReference type="InterPro" id="IPR036265">
    <property type="entry name" value="HIT-like_sf"/>
</dbReference>
<keyword evidence="14" id="KW-0472">Membrane</keyword>
<evidence type="ECO:0000256" key="6">
    <source>
        <dbReference type="ARBA" id="ARBA00012375"/>
    </source>
</evidence>
<evidence type="ECO:0000256" key="9">
    <source>
        <dbReference type="ARBA" id="ARBA00022516"/>
    </source>
</evidence>
<reference evidence="20" key="2">
    <citation type="submission" date="2022-05" db="EMBL/GenBank/DDBJ databases">
        <authorList>
            <person name="Kunte H.-J."/>
        </authorList>
    </citation>
    <scope>NUCLEOTIDE SEQUENCE</scope>
    <source>
        <strain evidence="20">G5</strain>
    </source>
</reference>